<comment type="caution">
    <text evidence="2">The sequence shown here is derived from an EMBL/GenBank/DDBJ whole genome shotgun (WGS) entry which is preliminary data.</text>
</comment>
<feature type="region of interest" description="Disordered" evidence="1">
    <location>
        <begin position="139"/>
        <end position="176"/>
    </location>
</feature>
<evidence type="ECO:0000313" key="3">
    <source>
        <dbReference type="Proteomes" id="UP001295794"/>
    </source>
</evidence>
<accession>A0AAD2HRP3</accession>
<organism evidence="2 3">
    <name type="scientific">Mycena citricolor</name>
    <dbReference type="NCBI Taxonomy" id="2018698"/>
    <lineage>
        <taxon>Eukaryota</taxon>
        <taxon>Fungi</taxon>
        <taxon>Dikarya</taxon>
        <taxon>Basidiomycota</taxon>
        <taxon>Agaricomycotina</taxon>
        <taxon>Agaricomycetes</taxon>
        <taxon>Agaricomycetidae</taxon>
        <taxon>Agaricales</taxon>
        <taxon>Marasmiineae</taxon>
        <taxon>Mycenaceae</taxon>
        <taxon>Mycena</taxon>
    </lineage>
</organism>
<reference evidence="2" key="1">
    <citation type="submission" date="2023-11" db="EMBL/GenBank/DDBJ databases">
        <authorList>
            <person name="De Vega J J."/>
            <person name="De Vega J J."/>
        </authorList>
    </citation>
    <scope>NUCLEOTIDE SEQUENCE</scope>
</reference>
<proteinExistence type="predicted"/>
<gene>
    <name evidence="2" type="ORF">MYCIT1_LOCUS30542</name>
</gene>
<keyword evidence="3" id="KW-1185">Reference proteome</keyword>
<name>A0AAD2HRP3_9AGAR</name>
<evidence type="ECO:0000256" key="1">
    <source>
        <dbReference type="SAM" id="MobiDB-lite"/>
    </source>
</evidence>
<feature type="region of interest" description="Disordered" evidence="1">
    <location>
        <begin position="1"/>
        <end position="56"/>
    </location>
</feature>
<sequence length="269" mass="29879">MDGTAAMESHAPGIDPATSLEVPTEPERLRKRARRDLLEGNISPEPRLHRQSLELTSRGSVATGVELRRSRSMWGRNQVQDAIDDAPGGFQERYDLNFGKSTVSQRRRTLNVKRARKMAQLFGQEPPSELFQIQREEGSLSEAAPGPLRQRADSTTSIPGEVDDDPSTLSLPFVDDPRDSAFQERRRRAAKLARFFGVGYQDIVLPALPTSFFDTDADVDVKVTGKDDDSGASAIARKMEIWQRPSTSYAVSKRIEWTATGGEECICTI</sequence>
<dbReference type="Proteomes" id="UP001295794">
    <property type="component" value="Unassembled WGS sequence"/>
</dbReference>
<dbReference type="EMBL" id="CAVNYO010000440">
    <property type="protein sequence ID" value="CAK5280111.1"/>
    <property type="molecule type" value="Genomic_DNA"/>
</dbReference>
<evidence type="ECO:0000313" key="2">
    <source>
        <dbReference type="EMBL" id="CAK5280111.1"/>
    </source>
</evidence>
<dbReference type="AlphaFoldDB" id="A0AAD2HRP3"/>
<protein>
    <submittedName>
        <fullName evidence="2">Uncharacterized protein</fullName>
    </submittedName>
</protein>